<gene>
    <name evidence="2" type="ORF">ACFSAS_11670</name>
</gene>
<sequence>MPRAGLWMNAVGLSVSVAGTLLLFTHVTNEYHSAIQDIGSIAVGYLGLILLGASVSITGVALLLRDNAD</sequence>
<dbReference type="EMBL" id="JBHUDP010000003">
    <property type="protein sequence ID" value="MFD1686272.1"/>
    <property type="molecule type" value="Genomic_DNA"/>
</dbReference>
<accession>A0ABD6DXH8</accession>
<evidence type="ECO:0000313" key="3">
    <source>
        <dbReference type="Proteomes" id="UP001597092"/>
    </source>
</evidence>
<evidence type="ECO:0000313" key="2">
    <source>
        <dbReference type="EMBL" id="MFD1686272.1"/>
    </source>
</evidence>
<protein>
    <submittedName>
        <fullName evidence="2">Uncharacterized protein</fullName>
    </submittedName>
</protein>
<keyword evidence="1" id="KW-0472">Membrane</keyword>
<organism evidence="2 3">
    <name type="scientific">Halobellus litoreus</name>
    <dbReference type="NCBI Taxonomy" id="755310"/>
    <lineage>
        <taxon>Archaea</taxon>
        <taxon>Methanobacteriati</taxon>
        <taxon>Methanobacteriota</taxon>
        <taxon>Stenosarchaea group</taxon>
        <taxon>Halobacteria</taxon>
        <taxon>Halobacteriales</taxon>
        <taxon>Haloferacaceae</taxon>
        <taxon>Halobellus</taxon>
    </lineage>
</organism>
<comment type="caution">
    <text evidence="2">The sequence shown here is derived from an EMBL/GenBank/DDBJ whole genome shotgun (WGS) entry which is preliminary data.</text>
</comment>
<proteinExistence type="predicted"/>
<name>A0ABD6DXH8_9EURY</name>
<evidence type="ECO:0000256" key="1">
    <source>
        <dbReference type="SAM" id="Phobius"/>
    </source>
</evidence>
<dbReference type="RefSeq" id="WP_256308900.1">
    <property type="nucleotide sequence ID" value="NZ_JANHAW010000003.1"/>
</dbReference>
<keyword evidence="3" id="KW-1185">Reference proteome</keyword>
<reference evidence="2 3" key="1">
    <citation type="journal article" date="2019" name="Int. J. Syst. Evol. Microbiol.">
        <title>The Global Catalogue of Microorganisms (GCM) 10K type strain sequencing project: providing services to taxonomists for standard genome sequencing and annotation.</title>
        <authorList>
            <consortium name="The Broad Institute Genomics Platform"/>
            <consortium name="The Broad Institute Genome Sequencing Center for Infectious Disease"/>
            <person name="Wu L."/>
            <person name="Ma J."/>
        </authorList>
    </citation>
    <scope>NUCLEOTIDE SEQUENCE [LARGE SCALE GENOMIC DNA]</scope>
    <source>
        <strain evidence="2 3">CGMCC 1.10387</strain>
    </source>
</reference>
<dbReference type="Proteomes" id="UP001597092">
    <property type="component" value="Unassembled WGS sequence"/>
</dbReference>
<dbReference type="AlphaFoldDB" id="A0ABD6DXH8"/>
<keyword evidence="1" id="KW-1133">Transmembrane helix</keyword>
<feature type="transmembrane region" description="Helical" evidence="1">
    <location>
        <begin position="6"/>
        <end position="27"/>
    </location>
</feature>
<feature type="transmembrane region" description="Helical" evidence="1">
    <location>
        <begin position="39"/>
        <end position="64"/>
    </location>
</feature>
<keyword evidence="1" id="KW-0812">Transmembrane</keyword>